<comment type="function">
    <text evidence="9">Part of the twin-arginine translocation (Tat) system that transports large folded proteins containing a characteristic twin-arginine motif in their signal peptide across membranes. TatA could form the protein-conducting channel of the Tat system.</text>
</comment>
<dbReference type="PANTHER" id="PTHR42982">
    <property type="entry name" value="SEC-INDEPENDENT PROTEIN TRANSLOCASE PROTEIN TATA"/>
    <property type="match status" value="1"/>
</dbReference>
<feature type="compositionally biased region" description="Basic and acidic residues" evidence="10">
    <location>
        <begin position="46"/>
        <end position="72"/>
    </location>
</feature>
<keyword evidence="8 9" id="KW-0472">Membrane</keyword>
<evidence type="ECO:0000256" key="6">
    <source>
        <dbReference type="ARBA" id="ARBA00022989"/>
    </source>
</evidence>
<keyword evidence="4 9" id="KW-0812">Transmembrane</keyword>
<feature type="region of interest" description="Disordered" evidence="10">
    <location>
        <begin position="46"/>
        <end position="98"/>
    </location>
</feature>
<dbReference type="InterPro" id="IPR006312">
    <property type="entry name" value="TatA/E"/>
</dbReference>
<keyword evidence="7 9" id="KW-0811">Translocation</keyword>
<evidence type="ECO:0000256" key="2">
    <source>
        <dbReference type="ARBA" id="ARBA00022448"/>
    </source>
</evidence>
<dbReference type="HAMAP" id="MF_00236">
    <property type="entry name" value="TatA_E"/>
    <property type="match status" value="1"/>
</dbReference>
<reference evidence="11 12" key="1">
    <citation type="submission" date="2017-11" db="EMBL/GenBank/DDBJ databases">
        <title>Draft genome of Arthrobacter agilis strain UMCV2, a plant growth-promoting rhizobacterium and biocontrol capacity of phytopathogenic fungi.</title>
        <authorList>
            <person name="Martinez-Camara R."/>
            <person name="Santoyo G."/>
            <person name="Moreno-Hagelsieb G."/>
            <person name="Valencia-Cantero E."/>
        </authorList>
    </citation>
    <scope>NUCLEOTIDE SEQUENCE [LARGE SCALE GENOMIC DNA]</scope>
    <source>
        <strain evidence="11 12">UMCV2</strain>
    </source>
</reference>
<comment type="similarity">
    <text evidence="9">Belongs to the TatA/E family.</text>
</comment>
<keyword evidence="3 9" id="KW-1003">Cell membrane</keyword>
<evidence type="ECO:0000256" key="10">
    <source>
        <dbReference type="SAM" id="MobiDB-lite"/>
    </source>
</evidence>
<name>A0A2L0UJP9_9MICC</name>
<dbReference type="Gene3D" id="1.20.5.3310">
    <property type="match status" value="1"/>
</dbReference>
<dbReference type="AlphaFoldDB" id="A0A2L0UJP9"/>
<dbReference type="Pfam" id="PF02416">
    <property type="entry name" value="TatA_B_E"/>
    <property type="match status" value="1"/>
</dbReference>
<keyword evidence="6 9" id="KW-1133">Transmembrane helix</keyword>
<dbReference type="InterPro" id="IPR003369">
    <property type="entry name" value="TatA/B/E"/>
</dbReference>
<comment type="subcellular location">
    <subcellularLocation>
        <location evidence="1 9">Cell membrane</location>
        <topology evidence="1 9">Single-pass membrane protein</topology>
    </subcellularLocation>
</comment>
<dbReference type="GO" id="GO:0033281">
    <property type="term" value="C:TAT protein transport complex"/>
    <property type="evidence" value="ECO:0007669"/>
    <property type="project" value="UniProtKB-UniRule"/>
</dbReference>
<sequence length="98" mass="10588">MLHNLTGWHALILFAVVLLFFGAAKLPGLARSIGQSVKIFKTEAKDESLHPKHDADAYTDTDPRTGNGRDVHTGTTGHPPTVIRAVAAPDQHRVADAR</sequence>
<keyword evidence="2 9" id="KW-0813">Transport</keyword>
<protein>
    <recommendedName>
        <fullName evidence="9">Sec-independent protein translocase protein TatA</fullName>
    </recommendedName>
</protein>
<evidence type="ECO:0000256" key="8">
    <source>
        <dbReference type="ARBA" id="ARBA00023136"/>
    </source>
</evidence>
<evidence type="ECO:0000256" key="4">
    <source>
        <dbReference type="ARBA" id="ARBA00022692"/>
    </source>
</evidence>
<gene>
    <name evidence="9" type="primary">tatA</name>
    <name evidence="11" type="ORF">CVO76_13765</name>
</gene>
<evidence type="ECO:0000313" key="11">
    <source>
        <dbReference type="EMBL" id="AUZ89428.1"/>
    </source>
</evidence>
<evidence type="ECO:0000256" key="5">
    <source>
        <dbReference type="ARBA" id="ARBA00022927"/>
    </source>
</evidence>
<evidence type="ECO:0000256" key="9">
    <source>
        <dbReference type="HAMAP-Rule" id="MF_00236"/>
    </source>
</evidence>
<dbReference type="PANTHER" id="PTHR42982:SF8">
    <property type="entry name" value="SEC-INDEPENDENT PROTEIN TRANSLOCASE PROTEIN TATA"/>
    <property type="match status" value="1"/>
</dbReference>
<dbReference type="Proteomes" id="UP000239187">
    <property type="component" value="Chromosome"/>
</dbReference>
<accession>A0A2L0UJP9</accession>
<dbReference type="GO" id="GO:0008320">
    <property type="term" value="F:protein transmembrane transporter activity"/>
    <property type="evidence" value="ECO:0007669"/>
    <property type="project" value="UniProtKB-UniRule"/>
</dbReference>
<dbReference type="GO" id="GO:0043953">
    <property type="term" value="P:protein transport by the Tat complex"/>
    <property type="evidence" value="ECO:0007669"/>
    <property type="project" value="UniProtKB-UniRule"/>
</dbReference>
<evidence type="ECO:0000256" key="3">
    <source>
        <dbReference type="ARBA" id="ARBA00022475"/>
    </source>
</evidence>
<keyword evidence="5 9" id="KW-0653">Protein transport</keyword>
<proteinExistence type="inferred from homology"/>
<evidence type="ECO:0000256" key="1">
    <source>
        <dbReference type="ARBA" id="ARBA00004162"/>
    </source>
</evidence>
<evidence type="ECO:0000313" key="12">
    <source>
        <dbReference type="Proteomes" id="UP000239187"/>
    </source>
</evidence>
<dbReference type="EMBL" id="CP024915">
    <property type="protein sequence ID" value="AUZ89428.1"/>
    <property type="molecule type" value="Genomic_DNA"/>
</dbReference>
<comment type="subunit">
    <text evidence="9">The Tat system comprises two distinct complexes: a TatABC complex, containing multiple copies of TatA, TatB and TatC subunits, and a separate TatA complex, containing only TatA subunits. Substrates initially bind to the TatABC complex, which probably triggers association of the separate TatA complex to form the active translocon.</text>
</comment>
<evidence type="ECO:0000256" key="7">
    <source>
        <dbReference type="ARBA" id="ARBA00023010"/>
    </source>
</evidence>
<organism evidence="11 12">
    <name type="scientific">Arthrobacter agilis</name>
    <dbReference type="NCBI Taxonomy" id="37921"/>
    <lineage>
        <taxon>Bacteria</taxon>
        <taxon>Bacillati</taxon>
        <taxon>Actinomycetota</taxon>
        <taxon>Actinomycetes</taxon>
        <taxon>Micrococcales</taxon>
        <taxon>Micrococcaceae</taxon>
        <taxon>Arthrobacter</taxon>
    </lineage>
</organism>